<evidence type="ECO:0000313" key="11">
    <source>
        <dbReference type="EMBL" id="EFO82782.1"/>
    </source>
</evidence>
<dbReference type="SUPFAM" id="SSF52540">
    <property type="entry name" value="P-loop containing nucleoside triphosphate hydrolases"/>
    <property type="match status" value="1"/>
</dbReference>
<organism evidence="12">
    <name type="scientific">Caenorhabditis remanei</name>
    <name type="common">Caenorhabditis vulgaris</name>
    <dbReference type="NCBI Taxonomy" id="31234"/>
    <lineage>
        <taxon>Eukaryota</taxon>
        <taxon>Metazoa</taxon>
        <taxon>Ecdysozoa</taxon>
        <taxon>Nematoda</taxon>
        <taxon>Chromadorea</taxon>
        <taxon>Rhabditida</taxon>
        <taxon>Rhabditina</taxon>
        <taxon>Rhabditomorpha</taxon>
        <taxon>Rhabditoidea</taxon>
        <taxon>Rhabditidae</taxon>
        <taxon>Peloderinae</taxon>
        <taxon>Caenorhabditis</taxon>
    </lineage>
</organism>
<dbReference type="HOGENOM" id="CLU_014184_6_0_1"/>
<gene>
    <name evidence="11" type="primary">Cre-gpa-5</name>
    <name evidence="11" type="ORF">CRE_00933</name>
</gene>
<keyword evidence="2" id="KW-0519">Myristate</keyword>
<feature type="binding site" evidence="9">
    <location>
        <begin position="322"/>
        <end position="325"/>
    </location>
    <ligand>
        <name>GTP</name>
        <dbReference type="ChEBI" id="CHEBI:37565"/>
    </ligand>
</feature>
<reference evidence="11" key="1">
    <citation type="submission" date="2007-07" db="EMBL/GenBank/DDBJ databases">
        <title>PCAP assembly of the Caenorhabditis remanei genome.</title>
        <authorList>
            <consortium name="The Caenorhabditis remanei Sequencing Consortium"/>
            <person name="Wilson R.K."/>
        </authorList>
    </citation>
    <scope>NUCLEOTIDE SEQUENCE [LARGE SCALE GENOMIC DNA]</scope>
    <source>
        <strain evidence="11">PB4641</strain>
    </source>
</reference>
<keyword evidence="6" id="KW-0564">Palmitate</keyword>
<dbReference type="InterPro" id="IPR001019">
    <property type="entry name" value="Gprotein_alpha_su"/>
</dbReference>
<feature type="binding site" evidence="10">
    <location>
        <position position="47"/>
    </location>
    <ligand>
        <name>Mg(2+)</name>
        <dbReference type="ChEBI" id="CHEBI:18420"/>
    </ligand>
</feature>
<keyword evidence="10" id="KW-0460">Magnesium</keyword>
<dbReference type="GO" id="GO:0007188">
    <property type="term" value="P:adenylate cyclase-modulating G protein-coupled receptor signaling pathway"/>
    <property type="evidence" value="ECO:0007669"/>
    <property type="project" value="TreeGrafter"/>
</dbReference>
<proteinExistence type="predicted"/>
<dbReference type="GO" id="GO:0001664">
    <property type="term" value="F:G protein-coupled receptor binding"/>
    <property type="evidence" value="ECO:0007669"/>
    <property type="project" value="TreeGrafter"/>
</dbReference>
<dbReference type="InParanoid" id="E3LCT4"/>
<accession>E3LCT4</accession>
<evidence type="ECO:0000256" key="1">
    <source>
        <dbReference type="ARBA" id="ARBA00011356"/>
    </source>
</evidence>
<feature type="binding site" evidence="9">
    <location>
        <begin position="209"/>
        <end position="213"/>
    </location>
    <ligand>
        <name>GTP</name>
        <dbReference type="ChEBI" id="CHEBI:37565"/>
    </ligand>
</feature>
<feature type="binding site" evidence="10">
    <location>
        <position position="190"/>
    </location>
    <ligand>
        <name>Mg(2+)</name>
        <dbReference type="ChEBI" id="CHEBI:18420"/>
    </ligand>
</feature>
<feature type="binding site" evidence="9">
    <location>
        <position position="381"/>
    </location>
    <ligand>
        <name>GTP</name>
        <dbReference type="ChEBI" id="CHEBI:37565"/>
    </ligand>
</feature>
<dbReference type="InterPro" id="IPR011025">
    <property type="entry name" value="GproteinA_insert"/>
</dbReference>
<dbReference type="eggNOG" id="KOG0082">
    <property type="taxonomic scope" value="Eukaryota"/>
</dbReference>
<dbReference type="GO" id="GO:0046872">
    <property type="term" value="F:metal ion binding"/>
    <property type="evidence" value="ECO:0007669"/>
    <property type="project" value="UniProtKB-KW"/>
</dbReference>
<dbReference type="CDD" id="cd00066">
    <property type="entry name" value="G-alpha"/>
    <property type="match status" value="1"/>
</dbReference>
<dbReference type="Gene3D" id="3.40.50.300">
    <property type="entry name" value="P-loop containing nucleotide triphosphate hydrolases"/>
    <property type="match status" value="1"/>
</dbReference>
<dbReference type="SUPFAM" id="SSF47895">
    <property type="entry name" value="Transducin (alpha subunit), insertion domain"/>
    <property type="match status" value="1"/>
</dbReference>
<evidence type="ECO:0000256" key="2">
    <source>
        <dbReference type="ARBA" id="ARBA00022707"/>
    </source>
</evidence>
<keyword evidence="4 9" id="KW-0547">Nucleotide-binding</keyword>
<dbReference type="OMA" id="HMRQTTL"/>
<dbReference type="GO" id="GO:0030424">
    <property type="term" value="C:axon"/>
    <property type="evidence" value="ECO:0007669"/>
    <property type="project" value="EnsemblMetazoa"/>
</dbReference>
<evidence type="ECO:0000256" key="6">
    <source>
        <dbReference type="ARBA" id="ARBA00023139"/>
    </source>
</evidence>
<keyword evidence="5 9" id="KW-0342">GTP-binding</keyword>
<dbReference type="GO" id="GO:0003924">
    <property type="term" value="F:GTPase activity"/>
    <property type="evidence" value="ECO:0007669"/>
    <property type="project" value="InterPro"/>
</dbReference>
<evidence type="ECO:0000256" key="5">
    <source>
        <dbReference type="ARBA" id="ARBA00023134"/>
    </source>
</evidence>
<evidence type="ECO:0000256" key="8">
    <source>
        <dbReference type="ARBA" id="ARBA00023288"/>
    </source>
</evidence>
<dbReference type="PANTHER" id="PTHR10218:SF302">
    <property type="entry name" value="GUANINE NUCLEOTIDE-BINDING PROTEIN ALPHA-5 SUBUNIT"/>
    <property type="match status" value="1"/>
</dbReference>
<evidence type="ECO:0000256" key="9">
    <source>
        <dbReference type="PIRSR" id="PIRSR601019-1"/>
    </source>
</evidence>
<evidence type="ECO:0000256" key="3">
    <source>
        <dbReference type="ARBA" id="ARBA00022723"/>
    </source>
</evidence>
<sequence>MGLASCKPERDAERQNRQIESQIRMENQANKRKVKMLLLGISDSGKSTIVKQMRFFKNSRLVDKQNTYCRVNYLDGFNETEVVNAIFVIRNNIIDAFKNISNIILHSDINSVIKLFAHESGKIEMMQEVDELKIINTVRDYTCIKEFFERFSCHPAVPDHIHYFFPNLDRIAVANYIPTPEDIIHMRQTTLGVHEISFDYTKHTIRLIDVGGQKTERRKWIHFFEGVTAVMFTCSLASFNQTTEEEPKSFVEGNGLRKQSIPAVLWESSLNKVQNRIMVRSSGKARVEKPGMINRLDEAVELFRSIRENHFLRTSTFMLFLNKVDLLAKKLSIIRFSEYFPDYKKWINGDNSVASVAEFIESMFREGLEPDQKIYAHLIQATVTTNVEFTFALCCDVIFERNLEGTTLE</sequence>
<keyword evidence="12" id="KW-1185">Reference proteome</keyword>
<dbReference type="FunFam" id="3.40.50.300:FF:000692">
    <property type="entry name" value="Guanine nucleotide-binding protein subunit alpha"/>
    <property type="match status" value="2"/>
</dbReference>
<dbReference type="FunCoup" id="E3LCT4">
    <property type="interactions" value="3"/>
</dbReference>
<dbReference type="EMBL" id="DS268407">
    <property type="protein sequence ID" value="EFO82782.1"/>
    <property type="molecule type" value="Genomic_DNA"/>
</dbReference>
<keyword evidence="7" id="KW-0807">Transducer</keyword>
<dbReference type="PANTHER" id="PTHR10218">
    <property type="entry name" value="GTP-BINDING PROTEIN ALPHA SUBUNIT"/>
    <property type="match status" value="1"/>
</dbReference>
<dbReference type="GO" id="GO:0043025">
    <property type="term" value="C:neuronal cell body"/>
    <property type="evidence" value="ECO:0007669"/>
    <property type="project" value="EnsemblMetazoa"/>
</dbReference>
<name>E3LCT4_CAERE</name>
<dbReference type="InterPro" id="IPR027417">
    <property type="entry name" value="P-loop_NTPase"/>
</dbReference>
<dbReference type="OrthoDB" id="5817230at2759"/>
<evidence type="ECO:0000256" key="4">
    <source>
        <dbReference type="ARBA" id="ARBA00022741"/>
    </source>
</evidence>
<evidence type="ECO:0000256" key="10">
    <source>
        <dbReference type="PIRSR" id="PIRSR601019-2"/>
    </source>
</evidence>
<dbReference type="GO" id="GO:0031683">
    <property type="term" value="F:G-protein beta/gamma-subunit complex binding"/>
    <property type="evidence" value="ECO:0007669"/>
    <property type="project" value="InterPro"/>
</dbReference>
<comment type="subunit">
    <text evidence="1">G proteins are composed of 3 units; alpha, beta and gamma. The alpha chain contains the guanine nucleotide binding site.</text>
</comment>
<dbReference type="GO" id="GO:0005525">
    <property type="term" value="F:GTP binding"/>
    <property type="evidence" value="ECO:0007669"/>
    <property type="project" value="UniProtKB-KW"/>
</dbReference>
<dbReference type="PRINTS" id="PR00318">
    <property type="entry name" value="GPROTEINA"/>
</dbReference>
<dbReference type="STRING" id="31234.E3LCT4"/>
<keyword evidence="8" id="KW-0449">Lipoprotein</keyword>
<protein>
    <submittedName>
        <fullName evidence="11">CRE-GPA-5 protein</fullName>
    </submittedName>
</protein>
<dbReference type="Proteomes" id="UP000008281">
    <property type="component" value="Unassembled WGS sequence"/>
</dbReference>
<evidence type="ECO:0000256" key="7">
    <source>
        <dbReference type="ARBA" id="ARBA00023224"/>
    </source>
</evidence>
<dbReference type="Pfam" id="PF00503">
    <property type="entry name" value="G-alpha"/>
    <property type="match status" value="1"/>
</dbReference>
<dbReference type="GO" id="GO:0005737">
    <property type="term" value="C:cytoplasm"/>
    <property type="evidence" value="ECO:0007669"/>
    <property type="project" value="TreeGrafter"/>
</dbReference>
<dbReference type="GO" id="GO:0005834">
    <property type="term" value="C:heterotrimeric G-protein complex"/>
    <property type="evidence" value="ECO:0007669"/>
    <property type="project" value="TreeGrafter"/>
</dbReference>
<keyword evidence="3 10" id="KW-0479">Metal-binding</keyword>
<dbReference type="AlphaFoldDB" id="E3LCT4"/>
<dbReference type="GO" id="GO:0045202">
    <property type="term" value="C:synapse"/>
    <property type="evidence" value="ECO:0007669"/>
    <property type="project" value="EnsemblMetazoa"/>
</dbReference>
<dbReference type="SMART" id="SM00275">
    <property type="entry name" value="G_alpha"/>
    <property type="match status" value="1"/>
</dbReference>
<dbReference type="Gene3D" id="1.10.400.10">
    <property type="entry name" value="GI Alpha 1, domain 2-like"/>
    <property type="match status" value="1"/>
</dbReference>
<evidence type="ECO:0000313" key="12">
    <source>
        <dbReference type="Proteomes" id="UP000008281"/>
    </source>
</evidence>
<dbReference type="PROSITE" id="PS51882">
    <property type="entry name" value="G_ALPHA"/>
    <property type="match status" value="1"/>
</dbReference>